<comment type="caution">
    <text evidence="3">The sequence shown here is derived from an EMBL/GenBank/DDBJ whole genome shotgun (WGS) entry which is preliminary data.</text>
</comment>
<evidence type="ECO:0000313" key="4">
    <source>
        <dbReference type="Proteomes" id="UP000721236"/>
    </source>
</evidence>
<reference evidence="3 4" key="1">
    <citation type="submission" date="2021-08" db="EMBL/GenBank/DDBJ databases">
        <authorList>
            <person name="Peeters C."/>
        </authorList>
    </citation>
    <scope>NUCLEOTIDE SEQUENCE [LARGE SCALE GENOMIC DNA]</scope>
    <source>
        <strain evidence="3 4">LMG 21510</strain>
    </source>
</reference>
<feature type="compositionally biased region" description="Basic and acidic residues" evidence="1">
    <location>
        <begin position="79"/>
        <end position="91"/>
    </location>
</feature>
<keyword evidence="4" id="KW-1185">Reference proteome</keyword>
<protein>
    <submittedName>
        <fullName evidence="3">Uncharacterized protein</fullName>
    </submittedName>
</protein>
<keyword evidence="2" id="KW-0732">Signal</keyword>
<evidence type="ECO:0000256" key="1">
    <source>
        <dbReference type="SAM" id="MobiDB-lite"/>
    </source>
</evidence>
<proteinExistence type="predicted"/>
<sequence length="115" mass="11317">MKRFLMISAIALGVAAPGLPALAQQAPITAPNPSTPPPQDPATTPRASGNNAAVSSTGTSPSAASPTVNSATSTNKATEGGKRSQKPREKGSPPAPTADAPSGPKGDSPEPARKP</sequence>
<feature type="chain" id="PRO_5046963321" evidence="2">
    <location>
        <begin position="24"/>
        <end position="115"/>
    </location>
</feature>
<feature type="signal peptide" evidence="2">
    <location>
        <begin position="1"/>
        <end position="23"/>
    </location>
</feature>
<evidence type="ECO:0000313" key="3">
    <source>
        <dbReference type="EMBL" id="CAG9178932.1"/>
    </source>
</evidence>
<gene>
    <name evidence="3" type="ORF">LMG21510_03642</name>
</gene>
<feature type="compositionally biased region" description="Low complexity" evidence="1">
    <location>
        <begin position="41"/>
        <end position="68"/>
    </location>
</feature>
<organism evidence="3 4">
    <name type="scientific">Cupriavidus respiraculi</name>
    <dbReference type="NCBI Taxonomy" id="195930"/>
    <lineage>
        <taxon>Bacteria</taxon>
        <taxon>Pseudomonadati</taxon>
        <taxon>Pseudomonadota</taxon>
        <taxon>Betaproteobacteria</taxon>
        <taxon>Burkholderiales</taxon>
        <taxon>Burkholderiaceae</taxon>
        <taxon>Cupriavidus</taxon>
    </lineage>
</organism>
<dbReference type="Proteomes" id="UP000721236">
    <property type="component" value="Unassembled WGS sequence"/>
</dbReference>
<feature type="region of interest" description="Disordered" evidence="1">
    <location>
        <begin position="25"/>
        <end position="115"/>
    </location>
</feature>
<name>A0ABN7Z4H9_9BURK</name>
<dbReference type="EMBL" id="CAJZAH010000004">
    <property type="protein sequence ID" value="CAG9178932.1"/>
    <property type="molecule type" value="Genomic_DNA"/>
</dbReference>
<accession>A0ABN7Z4H9</accession>
<dbReference type="RefSeq" id="WP_222209648.1">
    <property type="nucleotide sequence ID" value="NZ_CAJZAH010000004.1"/>
</dbReference>
<evidence type="ECO:0000256" key="2">
    <source>
        <dbReference type="SAM" id="SignalP"/>
    </source>
</evidence>